<dbReference type="Pfam" id="PF04932">
    <property type="entry name" value="Wzy_C"/>
    <property type="match status" value="1"/>
</dbReference>
<reference evidence="7" key="1">
    <citation type="submission" date="2013-06" db="EMBL/GenBank/DDBJ databases">
        <authorList>
            <person name="Weinstock G."/>
            <person name="Sodergren E."/>
            <person name="Clifton S."/>
            <person name="Fulton L."/>
            <person name="Fulton B."/>
            <person name="Courtney L."/>
            <person name="Fronick C."/>
            <person name="Harrison M."/>
            <person name="Strong C."/>
            <person name="Farmer C."/>
            <person name="Delahaunty K."/>
            <person name="Markovic C."/>
            <person name="Hall O."/>
            <person name="Minx P."/>
            <person name="Tomlinson C."/>
            <person name="Mitreva M."/>
            <person name="Nelson J."/>
            <person name="Hou S."/>
            <person name="Wollam A."/>
            <person name="Pepin K.H."/>
            <person name="Johnson M."/>
            <person name="Bhonagiri V."/>
            <person name="Nash W.E."/>
            <person name="Warren W."/>
            <person name="Chinwalla A."/>
            <person name="Mardis E.R."/>
            <person name="Wilson R.K."/>
        </authorList>
    </citation>
    <scope>NUCLEOTIDE SEQUENCE [LARGE SCALE GENOMIC DNA]</scope>
    <source>
        <strain evidence="7">ATCC 49176</strain>
    </source>
</reference>
<dbReference type="PANTHER" id="PTHR37422:SF20">
    <property type="entry name" value="O-ANTIGEN POLYMERASE"/>
    <property type="match status" value="1"/>
</dbReference>
<dbReference type="PANTHER" id="PTHR37422">
    <property type="entry name" value="TEICHURONIC ACID BIOSYNTHESIS PROTEIN TUAE"/>
    <property type="match status" value="1"/>
</dbReference>
<feature type="transmembrane region" description="Helical" evidence="5">
    <location>
        <begin position="116"/>
        <end position="135"/>
    </location>
</feature>
<keyword evidence="3 5" id="KW-1133">Transmembrane helix</keyword>
<feature type="transmembrane region" description="Helical" evidence="5">
    <location>
        <begin position="313"/>
        <end position="337"/>
    </location>
</feature>
<proteinExistence type="predicted"/>
<gene>
    <name evidence="7" type="ORF">GCWU000182_000540</name>
</gene>
<dbReference type="AlphaFoldDB" id="W1Q4Q9"/>
<evidence type="ECO:0000313" key="7">
    <source>
        <dbReference type="EMBL" id="ESK66197.1"/>
    </source>
</evidence>
<dbReference type="InterPro" id="IPR007016">
    <property type="entry name" value="O-antigen_ligase-rel_domated"/>
</dbReference>
<dbReference type="OrthoDB" id="9806320at2"/>
<dbReference type="eggNOG" id="COG3307">
    <property type="taxonomic scope" value="Bacteria"/>
</dbReference>
<feature type="transmembrane region" description="Helical" evidence="5">
    <location>
        <begin position="22"/>
        <end position="52"/>
    </location>
</feature>
<name>W1Q4Q9_ABIDE</name>
<dbReference type="STRING" id="592010.GCWU000182_000540"/>
<feature type="domain" description="O-antigen ligase-related" evidence="6">
    <location>
        <begin position="199"/>
        <end position="330"/>
    </location>
</feature>
<dbReference type="EMBL" id="ACIN03000003">
    <property type="protein sequence ID" value="ESK66197.1"/>
    <property type="molecule type" value="Genomic_DNA"/>
</dbReference>
<feature type="transmembrane region" description="Helical" evidence="5">
    <location>
        <begin position="166"/>
        <end position="185"/>
    </location>
</feature>
<evidence type="ECO:0000256" key="2">
    <source>
        <dbReference type="ARBA" id="ARBA00022692"/>
    </source>
</evidence>
<feature type="transmembrane region" description="Helical" evidence="5">
    <location>
        <begin position="86"/>
        <end position="104"/>
    </location>
</feature>
<protein>
    <submittedName>
        <fullName evidence="7">O-antigen polymerase</fullName>
    </submittedName>
</protein>
<evidence type="ECO:0000256" key="3">
    <source>
        <dbReference type="ARBA" id="ARBA00022989"/>
    </source>
</evidence>
<dbReference type="GO" id="GO:0016020">
    <property type="term" value="C:membrane"/>
    <property type="evidence" value="ECO:0007669"/>
    <property type="project" value="UniProtKB-SubCell"/>
</dbReference>
<dbReference type="RefSeq" id="WP_023391191.1">
    <property type="nucleotide sequence ID" value="NZ_KI535340.1"/>
</dbReference>
<keyword evidence="2 5" id="KW-0812">Transmembrane</keyword>
<dbReference type="Proteomes" id="UP000019050">
    <property type="component" value="Unassembled WGS sequence"/>
</dbReference>
<evidence type="ECO:0000256" key="1">
    <source>
        <dbReference type="ARBA" id="ARBA00004141"/>
    </source>
</evidence>
<organism evidence="7 8">
    <name type="scientific">Abiotrophia defectiva ATCC 49176</name>
    <dbReference type="NCBI Taxonomy" id="592010"/>
    <lineage>
        <taxon>Bacteria</taxon>
        <taxon>Bacillati</taxon>
        <taxon>Bacillota</taxon>
        <taxon>Bacilli</taxon>
        <taxon>Lactobacillales</taxon>
        <taxon>Aerococcaceae</taxon>
        <taxon>Abiotrophia</taxon>
    </lineage>
</organism>
<dbReference type="HOGENOM" id="CLU_057670_0_0_9"/>
<keyword evidence="8" id="KW-1185">Reference proteome</keyword>
<feature type="transmembrane region" description="Helical" evidence="5">
    <location>
        <begin position="61"/>
        <end position="80"/>
    </location>
</feature>
<evidence type="ECO:0000256" key="4">
    <source>
        <dbReference type="ARBA" id="ARBA00023136"/>
    </source>
</evidence>
<evidence type="ECO:0000259" key="6">
    <source>
        <dbReference type="Pfam" id="PF04932"/>
    </source>
</evidence>
<keyword evidence="4 5" id="KW-0472">Membrane</keyword>
<comment type="subcellular location">
    <subcellularLocation>
        <location evidence="1">Membrane</location>
        <topology evidence="1">Multi-pass membrane protein</topology>
    </subcellularLocation>
</comment>
<feature type="transmembrane region" description="Helical" evidence="5">
    <location>
        <begin position="349"/>
        <end position="368"/>
    </location>
</feature>
<accession>W1Q4Q9</accession>
<dbReference type="InterPro" id="IPR051533">
    <property type="entry name" value="WaaL-like"/>
</dbReference>
<feature type="transmembrane region" description="Helical" evidence="5">
    <location>
        <begin position="197"/>
        <end position="230"/>
    </location>
</feature>
<sequence>METTESKQATRLSLRDIMSQPALIMIFVSILILFPFYISVPAAVIAVGLIFWKYRRRLGKIALGTGWFGAGAIFSFMIAFANRNQYGIWAAIGFILVWTFFRIYRNFVTPDLLIKMLNIIGLGSIGTSLYAIYHYQVFIASHGFPLDYIVRDPNPKHRAMSTLFNANYYGLFCIFALLIGAYLFVKAGTKKAKIWYGLSMVLNVVGILLTASRMALPALVVGTITFVFFINRRLVLWLGGIGLAGTCLVFFFPELLARFTSASFSHSLEEREMIWRAAWGIFTDYPLTGRGPMSYFSFFYLYGGKGQPHAHQIFLEFLSSYGLYGTAIYLIGTVGYFRERVALWFKPEVQAEIGLVTAMIVTVLVHGLSDVAVMWLQTGYIFLFIVTCPVAVWEALASYRSEDGYLKIKS</sequence>
<feature type="transmembrane region" description="Helical" evidence="5">
    <location>
        <begin position="380"/>
        <end position="399"/>
    </location>
</feature>
<comment type="caution">
    <text evidence="7">The sequence shown here is derived from an EMBL/GenBank/DDBJ whole genome shotgun (WGS) entry which is preliminary data.</text>
</comment>
<dbReference type="GeneID" id="84816636"/>
<feature type="transmembrane region" description="Helical" evidence="5">
    <location>
        <begin position="236"/>
        <end position="256"/>
    </location>
</feature>
<evidence type="ECO:0000313" key="8">
    <source>
        <dbReference type="Proteomes" id="UP000019050"/>
    </source>
</evidence>
<evidence type="ECO:0000256" key="5">
    <source>
        <dbReference type="SAM" id="Phobius"/>
    </source>
</evidence>